<reference evidence="2" key="1">
    <citation type="submission" date="2023-02" db="EMBL/GenBank/DDBJ databases">
        <title>Detection, antimicrobial susceptibility and genomic characterization of NDM-producing species of Morganellaceae, Yersiniaceae, and Enterobacteriaceae other than Klebsiella.</title>
        <authorList>
            <person name="Camargo C.H."/>
            <person name="Sacchi C.T."/>
            <person name="Campos K.R."/>
        </authorList>
    </citation>
    <scope>NUCLEOTIDE SEQUENCE</scope>
    <source>
        <strain evidence="2">1189_21</strain>
    </source>
</reference>
<evidence type="ECO:0000313" key="2">
    <source>
        <dbReference type="EMBL" id="MDS0899558.1"/>
    </source>
</evidence>
<dbReference type="NCBIfam" id="TIGR03764">
    <property type="entry name" value="ICE_PFGI_1_parB"/>
    <property type="match status" value="1"/>
</dbReference>
<evidence type="ECO:0000256" key="1">
    <source>
        <dbReference type="SAM" id="MobiDB-lite"/>
    </source>
</evidence>
<proteinExistence type="predicted"/>
<dbReference type="Proteomes" id="UP001182247">
    <property type="component" value="Unassembled WGS sequence"/>
</dbReference>
<protein>
    <recommendedName>
        <fullName evidence="4">Chromosome partitioning protein ParB</fullName>
    </recommendedName>
</protein>
<sequence>MAAEIAIPLNEKLLRRGRVPDGESGGKGVPLSEIPMLLTLDQLRPNPDNPRTSRNPKYDEIKASIRSSGLDSVPKATRDPECPDDTYIFSDGGNTRHDILSELYAETGDDRFRCIPCIVKPWPGRLHCVIGHLAENDMRGELSFIEKAFGIEKARIIHEEQLGRTVSQRELAELLKSSGYPVHHSNISRMKSAVELLYPWMPDLLNSGIGRPQVSQLLALRSTAEKVWQSFREICAIPPERDFSSVFGEVSRDFNNPEDYSADLFKAALITAMQQAMPDPALTGDTWLAAFEPQELQQLRLPEAKALLQPPVTAEKKPAEKLPEKVIRNRQKNAGDKIPDTPPPVSVAPDTVTDIWHIPALQDDIEHLQNAAFRLAYELAAVTGEEHTIHEDLSPESPGYRVSPVGNHSLPAALCGSGNDCIVSVLIGEAHACSVPVCDDETALKYFRLIRIVRRIRELQRERAGVCV</sequence>
<evidence type="ECO:0000313" key="3">
    <source>
        <dbReference type="Proteomes" id="UP001182247"/>
    </source>
</evidence>
<organism evidence="2 3">
    <name type="scientific">Morganella morganii</name>
    <name type="common">Proteus morganii</name>
    <dbReference type="NCBI Taxonomy" id="582"/>
    <lineage>
        <taxon>Bacteria</taxon>
        <taxon>Pseudomonadati</taxon>
        <taxon>Pseudomonadota</taxon>
        <taxon>Gammaproteobacteria</taxon>
        <taxon>Enterobacterales</taxon>
        <taxon>Morganellaceae</taxon>
        <taxon>Morganella</taxon>
    </lineage>
</organism>
<name>A0AAE4FF91_MORMO</name>
<gene>
    <name evidence="2" type="ORF">OSC06_16485</name>
</gene>
<dbReference type="InterPro" id="IPR036086">
    <property type="entry name" value="ParB/Sulfiredoxin_sf"/>
</dbReference>
<accession>A0AAE4FF91</accession>
<feature type="region of interest" description="Disordered" evidence="1">
    <location>
        <begin position="38"/>
        <end position="57"/>
    </location>
</feature>
<evidence type="ECO:0008006" key="4">
    <source>
        <dbReference type="Google" id="ProtNLM"/>
    </source>
</evidence>
<dbReference type="AlphaFoldDB" id="A0AAE4FF91"/>
<dbReference type="RefSeq" id="WP_036422381.1">
    <property type="nucleotide sequence ID" value="NZ_CAXOML010000008.1"/>
</dbReference>
<dbReference type="InterPro" id="IPR022304">
    <property type="entry name" value="ICE_PFGI_1_ParB"/>
</dbReference>
<comment type="caution">
    <text evidence="2">The sequence shown here is derived from an EMBL/GenBank/DDBJ whole genome shotgun (WGS) entry which is preliminary data.</text>
</comment>
<dbReference type="SUPFAM" id="SSF110849">
    <property type="entry name" value="ParB/Sulfiredoxin"/>
    <property type="match status" value="1"/>
</dbReference>
<dbReference type="EMBL" id="JAPKIY010000033">
    <property type="protein sequence ID" value="MDS0899558.1"/>
    <property type="molecule type" value="Genomic_DNA"/>
</dbReference>